<dbReference type="GO" id="GO:0005886">
    <property type="term" value="C:plasma membrane"/>
    <property type="evidence" value="ECO:0007669"/>
    <property type="project" value="TreeGrafter"/>
</dbReference>
<dbReference type="EMBL" id="VWZP01006246">
    <property type="protein sequence ID" value="NXH44834.1"/>
    <property type="molecule type" value="Genomic_DNA"/>
</dbReference>
<dbReference type="PROSITE" id="PS50010">
    <property type="entry name" value="DH_2"/>
    <property type="match status" value="1"/>
</dbReference>
<feature type="non-terminal residue" evidence="3">
    <location>
        <position position="1127"/>
    </location>
</feature>
<feature type="non-terminal residue" evidence="3">
    <location>
        <position position="1"/>
    </location>
</feature>
<dbReference type="Proteomes" id="UP000523279">
    <property type="component" value="Unassembled WGS sequence"/>
</dbReference>
<organism evidence="3 4">
    <name type="scientific">Dicaeum eximium</name>
    <dbReference type="NCBI Taxonomy" id="667154"/>
    <lineage>
        <taxon>Eukaryota</taxon>
        <taxon>Metazoa</taxon>
        <taxon>Chordata</taxon>
        <taxon>Craniata</taxon>
        <taxon>Vertebrata</taxon>
        <taxon>Euteleostomi</taxon>
        <taxon>Archelosauria</taxon>
        <taxon>Archosauria</taxon>
        <taxon>Dinosauria</taxon>
        <taxon>Saurischia</taxon>
        <taxon>Theropoda</taxon>
        <taxon>Coelurosauria</taxon>
        <taxon>Aves</taxon>
        <taxon>Neognathae</taxon>
        <taxon>Neoaves</taxon>
        <taxon>Telluraves</taxon>
        <taxon>Australaves</taxon>
        <taxon>Passeriformes</taxon>
        <taxon>Passeroidea</taxon>
        <taxon>Dicaeidae</taxon>
        <taxon>Dicaeum</taxon>
    </lineage>
</organism>
<feature type="region of interest" description="Disordered" evidence="1">
    <location>
        <begin position="308"/>
        <end position="330"/>
    </location>
</feature>
<dbReference type="GO" id="GO:0005085">
    <property type="term" value="F:guanyl-nucleotide exchange factor activity"/>
    <property type="evidence" value="ECO:0007669"/>
    <property type="project" value="InterPro"/>
</dbReference>
<reference evidence="3 4" key="1">
    <citation type="submission" date="2019-09" db="EMBL/GenBank/DDBJ databases">
        <title>Bird 10,000 Genomes (B10K) Project - Family phase.</title>
        <authorList>
            <person name="Zhang G."/>
        </authorList>
    </citation>
    <scope>NUCLEOTIDE SEQUENCE [LARGE SCALE GENOMIC DNA]</scope>
    <source>
        <strain evidence="3">B10K-DU-001-34</strain>
        <tissue evidence="3">Muscle</tissue>
    </source>
</reference>
<feature type="region of interest" description="Disordered" evidence="1">
    <location>
        <begin position="829"/>
        <end position="1103"/>
    </location>
</feature>
<dbReference type="InterPro" id="IPR001849">
    <property type="entry name" value="PH_domain"/>
</dbReference>
<evidence type="ECO:0000313" key="4">
    <source>
        <dbReference type="Proteomes" id="UP000523279"/>
    </source>
</evidence>
<feature type="compositionally biased region" description="Low complexity" evidence="1">
    <location>
        <begin position="895"/>
        <end position="921"/>
    </location>
</feature>
<dbReference type="CDD" id="cd13244">
    <property type="entry name" value="PH_PLEKHG5_G6"/>
    <property type="match status" value="1"/>
</dbReference>
<gene>
    <name evidence="3" type="primary">Plekhg5</name>
    <name evidence="3" type="ORF">DICEXI_R09204</name>
</gene>
<feature type="compositionally biased region" description="Acidic residues" evidence="1">
    <location>
        <begin position="830"/>
        <end position="844"/>
    </location>
</feature>
<feature type="compositionally biased region" description="Polar residues" evidence="1">
    <location>
        <begin position="321"/>
        <end position="330"/>
    </location>
</feature>
<dbReference type="Pfam" id="PF00621">
    <property type="entry name" value="RhoGEF"/>
    <property type="match status" value="2"/>
</dbReference>
<dbReference type="PANTHER" id="PTHR13217">
    <property type="entry name" value="PLECKSTRIN HOMOLOGY DOMAIN-CONTAINING FAMILY G MEMBER 7"/>
    <property type="match status" value="1"/>
</dbReference>
<dbReference type="SMART" id="SM00325">
    <property type="entry name" value="RhoGEF"/>
    <property type="match status" value="1"/>
</dbReference>
<comment type="caution">
    <text evidence="3">The sequence shown here is derived from an EMBL/GenBank/DDBJ whole genome shotgun (WGS) entry which is preliminary data.</text>
</comment>
<dbReference type="SMART" id="SM00233">
    <property type="entry name" value="PH"/>
    <property type="match status" value="1"/>
</dbReference>
<dbReference type="GO" id="GO:0030424">
    <property type="term" value="C:axon"/>
    <property type="evidence" value="ECO:0007669"/>
    <property type="project" value="TreeGrafter"/>
</dbReference>
<feature type="compositionally biased region" description="Basic and acidic residues" evidence="1">
    <location>
        <begin position="966"/>
        <end position="979"/>
    </location>
</feature>
<dbReference type="Gene3D" id="2.30.29.30">
    <property type="entry name" value="Pleckstrin-homology domain (PH domain)/Phosphotyrosine-binding domain (PTB)"/>
    <property type="match status" value="1"/>
</dbReference>
<accession>A0A7K9K5B3</accession>
<evidence type="ECO:0000259" key="2">
    <source>
        <dbReference type="PROSITE" id="PS50010"/>
    </source>
</evidence>
<protein>
    <submittedName>
        <fullName evidence="3">PKHG5 protein</fullName>
    </submittedName>
</protein>
<dbReference type="SUPFAM" id="SSF50729">
    <property type="entry name" value="PH domain-like"/>
    <property type="match status" value="1"/>
</dbReference>
<dbReference type="InterPro" id="IPR040181">
    <property type="entry name" value="PKHG5/7"/>
</dbReference>
<dbReference type="InterPro" id="IPR000219">
    <property type="entry name" value="DH_dom"/>
</dbReference>
<feature type="domain" description="DH" evidence="2">
    <location>
        <begin position="421"/>
        <end position="662"/>
    </location>
</feature>
<dbReference type="PANTHER" id="PTHR13217:SF11">
    <property type="entry name" value="PLECKSTRIN HOMOLOGY DOMAIN-CONTAINING FAMILY G MEMBER 5"/>
    <property type="match status" value="1"/>
</dbReference>
<dbReference type="Gene3D" id="1.20.900.10">
    <property type="entry name" value="Dbl homology (DH) domain"/>
    <property type="match status" value="1"/>
</dbReference>
<dbReference type="GO" id="GO:0007266">
    <property type="term" value="P:Rho protein signal transduction"/>
    <property type="evidence" value="ECO:0007669"/>
    <property type="project" value="TreeGrafter"/>
</dbReference>
<feature type="region of interest" description="Disordered" evidence="1">
    <location>
        <begin position="120"/>
        <end position="164"/>
    </location>
</feature>
<dbReference type="CDD" id="cd00160">
    <property type="entry name" value="RhoGEF"/>
    <property type="match status" value="1"/>
</dbReference>
<name>A0A7K9K5B3_9PASE</name>
<dbReference type="GO" id="GO:0030139">
    <property type="term" value="C:endocytic vesicle"/>
    <property type="evidence" value="ECO:0007669"/>
    <property type="project" value="TreeGrafter"/>
</dbReference>
<dbReference type="SUPFAM" id="SSF54236">
    <property type="entry name" value="Ubiquitin-like"/>
    <property type="match status" value="1"/>
</dbReference>
<sequence>MFLYWRKRGAYELEALPPGLAGLEYGAVERFSWSSSLDVSEELGAEPCPEEEIVLHCQNPDCAGERRAAKECHHAECRQLSRSGPLSLCELCDGRLHGAMHFDGHIRFDLSPQGSILARNMSTRSCPPRTSPASDVEEEEEGPAESRGERKSSALKLPKKKAWRRHTDDPSKECFTLKFDLSIDIEAEIVPAVKKKSLGEVLLPVFERKAIELGKVDIYLDQSHTPLSLQFEAYRFGGHYLRVKAKPGDELKVEQAVRDARSASLPILHPASSAAFLGPVLEPLPGRREGTESLAPGRRRKNITEFLGDTSIPSPEPALHGSSSLSTNGTDTWKNRAASRFSGFFGSGTSTGSFGRETEKLEQLVNRLHAYSTFGLPKLPPQLRFDRDSWEEDGDEVGLTLEDSWQQIIQGTEVLSRRQCHQQEAIWELLHTEATYIRNLKVITDLFLSCLVNLQESGLLCEVDAERLFCNIGEIIRLHCKLWRSVMASVLAKARRTGALLDPTDFLDGFKMFGSLFKPYVRYCMEEEGCMEYMRALLRDSELFRTYVTVREAEDWGWGPGWGGAGANACVPQWAEKQEQCSRLKLSDMLVKPHQRLTKYPLLLKSILKKTDDPRAREAITAMVRDQGWGAAGWVAPGPSNPPPLLAQISSVERFINDVNSRMRQRQERQRLDAILSRIDAYEVVEGSTDEVDKLLKEFLRLDLTAPMPGTSPEDTRQLLLEGSLRMREGKDSKMEVYCFLFTDLFLITKPFKKAERTKVIRQPLLVDRVVCRELRDPGSFLLIYLNELGSAVAAYTFQTSGQFCRSWVEAVRNAQNLLQRLRQCRRMEEQEEEDEEDEEDDGESGTSAASSPTILHHSSASPDSQHCPSDGSTETLAMVAADGGDELSSPDWDTGPFSSTSDGSSVSTSTSIGTGTSAETPTQELPAGALPVPLPHGVASPGSGCRSSSIDSAYGTLSPASLRDFGQKPEGTAKERQEPSLAPPAPRPASPRLRRRTPVQLLPCPARVLKSKSEASLPQLLSPTCSGPLSQSRSLSDLCAGSSRTSQDPAPLAAPGSSGSSTSALSEPEEPVESPASLPGELRRDPQPPARRTLSDPQSAQHRKLTLAQLYRIRTTLLLNSTLTAS</sequence>
<dbReference type="SUPFAM" id="SSF48065">
    <property type="entry name" value="DBL homology domain (DH-domain)"/>
    <property type="match status" value="1"/>
</dbReference>
<proteinExistence type="predicted"/>
<dbReference type="GO" id="GO:0043542">
    <property type="term" value="P:endothelial cell migration"/>
    <property type="evidence" value="ECO:0007669"/>
    <property type="project" value="TreeGrafter"/>
</dbReference>
<dbReference type="CDD" id="cd17068">
    <property type="entry name" value="RBD_PLEKHG5"/>
    <property type="match status" value="1"/>
</dbReference>
<evidence type="ECO:0000313" key="3">
    <source>
        <dbReference type="EMBL" id="NXH44834.1"/>
    </source>
</evidence>
<dbReference type="InterPro" id="IPR029071">
    <property type="entry name" value="Ubiquitin-like_domsf"/>
</dbReference>
<feature type="compositionally biased region" description="Low complexity" evidence="1">
    <location>
        <begin position="1050"/>
        <end position="1067"/>
    </location>
</feature>
<dbReference type="InterPro" id="IPR035899">
    <property type="entry name" value="DBL_dom_sf"/>
</dbReference>
<keyword evidence="4" id="KW-1185">Reference proteome</keyword>
<evidence type="ECO:0000256" key="1">
    <source>
        <dbReference type="SAM" id="MobiDB-lite"/>
    </source>
</evidence>
<dbReference type="InterPro" id="IPR011993">
    <property type="entry name" value="PH-like_dom_sf"/>
</dbReference>
<feature type="compositionally biased region" description="Polar residues" evidence="1">
    <location>
        <begin position="845"/>
        <end position="876"/>
    </location>
</feature>
<feature type="compositionally biased region" description="Polar residues" evidence="1">
    <location>
        <begin position="1015"/>
        <end position="1036"/>
    </location>
</feature>
<dbReference type="AlphaFoldDB" id="A0A7K9K5B3"/>
<dbReference type="FunFam" id="2.30.29.30:FF:000141">
    <property type="entry name" value="Pleckstrin homology domain-containing family G member 5"/>
    <property type="match status" value="1"/>
</dbReference>